<proteinExistence type="predicted"/>
<dbReference type="InterPro" id="IPR011050">
    <property type="entry name" value="Pectin_lyase_fold/virulence"/>
</dbReference>
<dbReference type="Gene3D" id="2.160.20.10">
    <property type="entry name" value="Single-stranded right-handed beta-helix, Pectin lyase-like"/>
    <property type="match status" value="1"/>
</dbReference>
<feature type="non-terminal residue" evidence="3">
    <location>
        <position position="561"/>
    </location>
</feature>
<dbReference type="Pfam" id="PF18998">
    <property type="entry name" value="Flg_new_2"/>
    <property type="match status" value="1"/>
</dbReference>
<sequence length="561" mass="60715">MKYKVTNTFFTIMSLIWLLVLFIVVSAIEVSAATLHVGPSRTFTKPSQAAAEAQDGDIIEIDAATYQGDLATWTADNLTIKGVGGRAHLDVTGTTISNKKAIWVVQGNNTTIENIEFSGAKVPSHNGAGIRSEGDGLTVRYCYFHHNENGILESNRPNNEILVEYSEFAHQGYGDGYSHNIYIGRAKKFTLKYSYSHHSATGHLVKSRAAENHILYNRLSDEVDGTSSYVLDLPNGGRSYVIGNIMHQGKEASNNNLFSYAEEGNLNPEQALYVSGNTFVNDRSNGTAIKVVSNPMVKIVNNIFDGFSKTVVGDYQGEAVNNLSNDDVKFVDRDNHDYHLIATSPAIGSGVNPGTAQGISLMPVHEYVHPENSTQRQIVGTLDIGAYEYTGQTQTTYTIGVTAGVGGRISPTGTQVVAAGDDQSFTITPDSGYRLSNVFVDENSQGTITSYIFSNIQANHTIHATFEKTDAPSSPPPSTGFNLDNIPVNEHPLYIDKDGDGYGVGPTPNGPDADDTDPTVTTYDSAMARYGTMEALLNHLGYAPENIIYVDPSCMNSDLKC</sequence>
<evidence type="ECO:0000259" key="2">
    <source>
        <dbReference type="Pfam" id="PF18998"/>
    </source>
</evidence>
<dbReference type="InterPro" id="IPR044060">
    <property type="entry name" value="Bacterial_rp_domain"/>
</dbReference>
<dbReference type="Proteomes" id="UP000230821">
    <property type="component" value="Unassembled WGS sequence"/>
</dbReference>
<evidence type="ECO:0000313" key="4">
    <source>
        <dbReference type="Proteomes" id="UP000230821"/>
    </source>
</evidence>
<protein>
    <recommendedName>
        <fullName evidence="2">Bacterial repeat domain-containing protein</fullName>
    </recommendedName>
</protein>
<evidence type="ECO:0000313" key="3">
    <source>
        <dbReference type="EMBL" id="PIE33095.1"/>
    </source>
</evidence>
<dbReference type="EMBL" id="PDSK01000103">
    <property type="protein sequence ID" value="PIE33095.1"/>
    <property type="molecule type" value="Genomic_DNA"/>
</dbReference>
<comment type="caution">
    <text evidence="3">The sequence shown here is derived from an EMBL/GenBank/DDBJ whole genome shotgun (WGS) entry which is preliminary data.</text>
</comment>
<dbReference type="SUPFAM" id="SSF51126">
    <property type="entry name" value="Pectin lyase-like"/>
    <property type="match status" value="1"/>
</dbReference>
<dbReference type="AlphaFoldDB" id="A0A2G6KBT4"/>
<feature type="domain" description="Bacterial repeat" evidence="2">
    <location>
        <begin position="397"/>
        <end position="469"/>
    </location>
</feature>
<feature type="region of interest" description="Disordered" evidence="1">
    <location>
        <begin position="468"/>
        <end position="487"/>
    </location>
</feature>
<gene>
    <name evidence="3" type="ORF">CSA56_12995</name>
</gene>
<accession>A0A2G6KBT4</accession>
<evidence type="ECO:0000256" key="1">
    <source>
        <dbReference type="SAM" id="MobiDB-lite"/>
    </source>
</evidence>
<name>A0A2G6KBT4_9BACT</name>
<reference evidence="3 4" key="1">
    <citation type="submission" date="2017-10" db="EMBL/GenBank/DDBJ databases">
        <title>Novel microbial diversity and functional potential in the marine mammal oral microbiome.</title>
        <authorList>
            <person name="Dudek N.K."/>
            <person name="Sun C.L."/>
            <person name="Burstein D."/>
            <person name="Kantor R.S."/>
            <person name="Aliaga Goltsman D.S."/>
            <person name="Bik E.M."/>
            <person name="Thomas B.C."/>
            <person name="Banfield J.F."/>
            <person name="Relman D.A."/>
        </authorList>
    </citation>
    <scope>NUCLEOTIDE SEQUENCE [LARGE SCALE GENOMIC DNA]</scope>
    <source>
        <strain evidence="3">DOLJORAL78_47_16</strain>
    </source>
</reference>
<organism evidence="3 4">
    <name type="scientific">candidate division KSB3 bacterium</name>
    <dbReference type="NCBI Taxonomy" id="2044937"/>
    <lineage>
        <taxon>Bacteria</taxon>
        <taxon>candidate division KSB3</taxon>
    </lineage>
</organism>
<dbReference type="InterPro" id="IPR012334">
    <property type="entry name" value="Pectin_lyas_fold"/>
</dbReference>